<dbReference type="Gene3D" id="1.10.443.10">
    <property type="entry name" value="Intergrase catalytic core"/>
    <property type="match status" value="1"/>
</dbReference>
<keyword evidence="3" id="KW-1185">Reference proteome</keyword>
<evidence type="ECO:0008006" key="4">
    <source>
        <dbReference type="Google" id="ProtNLM"/>
    </source>
</evidence>
<dbReference type="PANTHER" id="PTHR34605">
    <property type="entry name" value="PHAGE_INTEGRASE DOMAIN-CONTAINING PROTEIN"/>
    <property type="match status" value="1"/>
</dbReference>
<dbReference type="GO" id="GO:0015074">
    <property type="term" value="P:DNA integration"/>
    <property type="evidence" value="ECO:0007669"/>
    <property type="project" value="InterPro"/>
</dbReference>
<dbReference type="Proteomes" id="UP000256964">
    <property type="component" value="Unassembled WGS sequence"/>
</dbReference>
<dbReference type="GO" id="GO:0003677">
    <property type="term" value="F:DNA binding"/>
    <property type="evidence" value="ECO:0007669"/>
    <property type="project" value="InterPro"/>
</dbReference>
<accession>A0A371DCH9</accession>
<evidence type="ECO:0000256" key="1">
    <source>
        <dbReference type="ARBA" id="ARBA00023172"/>
    </source>
</evidence>
<sequence length="241" mass="27529">FPLDPTPETLSLYVTYQSQQIEPRSVDAYLSGICSELEPYYPNVRAHRRSPLVARTLKGCKRLYSKPVRRKRALTREDLNLVASSLTHTESYDDHLFLTLILTGFHALLRLGELVWPDQRELRSYRKLSKRTSVKLTADSFQFVLHSHKTDRQFAGDTVLVHSTVSGADPVKAFTVFLHTRDKRHPCRSELWLRYDGSVPTRGWFTRHLRRFFPADVSGHSMRAGGAIALALDGVAHDSIQ</sequence>
<dbReference type="InterPro" id="IPR052925">
    <property type="entry name" value="Phage_Integrase-like_Recomb"/>
</dbReference>
<keyword evidence="1" id="KW-0233">DNA recombination</keyword>
<dbReference type="STRING" id="139420.A0A371DCH9"/>
<dbReference type="InterPro" id="IPR013762">
    <property type="entry name" value="Integrase-like_cat_sf"/>
</dbReference>
<evidence type="ECO:0000313" key="3">
    <source>
        <dbReference type="Proteomes" id="UP000256964"/>
    </source>
</evidence>
<dbReference type="InterPro" id="IPR011010">
    <property type="entry name" value="DNA_brk_join_enz"/>
</dbReference>
<gene>
    <name evidence="2" type="ORF">OH76DRAFT_1307392</name>
</gene>
<dbReference type="PANTHER" id="PTHR34605:SF3">
    <property type="entry name" value="P CELL-TYPE AGGLUTINATION PROTEIN MAP4-LIKE-RELATED"/>
    <property type="match status" value="1"/>
</dbReference>
<feature type="non-terminal residue" evidence="2">
    <location>
        <position position="1"/>
    </location>
</feature>
<reference evidence="2 3" key="1">
    <citation type="journal article" date="2018" name="Biotechnol. Biofuels">
        <title>Integrative visual omics of the white-rot fungus Polyporus brumalis exposes the biotechnological potential of its oxidative enzymes for delignifying raw plant biomass.</title>
        <authorList>
            <person name="Miyauchi S."/>
            <person name="Rancon A."/>
            <person name="Drula E."/>
            <person name="Hage H."/>
            <person name="Chaduli D."/>
            <person name="Favel A."/>
            <person name="Grisel S."/>
            <person name="Henrissat B."/>
            <person name="Herpoel-Gimbert I."/>
            <person name="Ruiz-Duenas F.J."/>
            <person name="Chevret D."/>
            <person name="Hainaut M."/>
            <person name="Lin J."/>
            <person name="Wang M."/>
            <person name="Pangilinan J."/>
            <person name="Lipzen A."/>
            <person name="Lesage-Meessen L."/>
            <person name="Navarro D."/>
            <person name="Riley R."/>
            <person name="Grigoriev I.V."/>
            <person name="Zhou S."/>
            <person name="Raouche S."/>
            <person name="Rosso M.N."/>
        </authorList>
    </citation>
    <scope>NUCLEOTIDE SEQUENCE [LARGE SCALE GENOMIC DNA]</scope>
    <source>
        <strain evidence="2 3">BRFM 1820</strain>
    </source>
</reference>
<dbReference type="GO" id="GO:0006310">
    <property type="term" value="P:DNA recombination"/>
    <property type="evidence" value="ECO:0007669"/>
    <property type="project" value="UniProtKB-KW"/>
</dbReference>
<feature type="non-terminal residue" evidence="2">
    <location>
        <position position="241"/>
    </location>
</feature>
<protein>
    <recommendedName>
        <fullName evidence="4">DNA breaking-rejoining enzyme</fullName>
    </recommendedName>
</protein>
<organism evidence="2 3">
    <name type="scientific">Lentinus brumalis</name>
    <dbReference type="NCBI Taxonomy" id="2498619"/>
    <lineage>
        <taxon>Eukaryota</taxon>
        <taxon>Fungi</taxon>
        <taxon>Dikarya</taxon>
        <taxon>Basidiomycota</taxon>
        <taxon>Agaricomycotina</taxon>
        <taxon>Agaricomycetes</taxon>
        <taxon>Polyporales</taxon>
        <taxon>Polyporaceae</taxon>
        <taxon>Lentinus</taxon>
    </lineage>
</organism>
<dbReference type="SUPFAM" id="SSF56349">
    <property type="entry name" value="DNA breaking-rejoining enzymes"/>
    <property type="match status" value="1"/>
</dbReference>
<dbReference type="OrthoDB" id="5598396at2759"/>
<evidence type="ECO:0000313" key="2">
    <source>
        <dbReference type="EMBL" id="RDX50226.1"/>
    </source>
</evidence>
<name>A0A371DCH9_9APHY</name>
<dbReference type="AlphaFoldDB" id="A0A371DCH9"/>
<proteinExistence type="predicted"/>
<dbReference type="EMBL" id="KZ857400">
    <property type="protein sequence ID" value="RDX50226.1"/>
    <property type="molecule type" value="Genomic_DNA"/>
</dbReference>